<dbReference type="Proteomes" id="UP001499851">
    <property type="component" value="Unassembled WGS sequence"/>
</dbReference>
<comment type="caution">
    <text evidence="2">The sequence shown here is derived from an EMBL/GenBank/DDBJ whole genome shotgun (WGS) entry which is preliminary data.</text>
</comment>
<accession>A0ABN2GQR0</accession>
<dbReference type="EMBL" id="BAAAQF010000006">
    <property type="protein sequence ID" value="GAA1675294.1"/>
    <property type="molecule type" value="Genomic_DNA"/>
</dbReference>
<feature type="compositionally biased region" description="Acidic residues" evidence="1">
    <location>
        <begin position="42"/>
        <end position="87"/>
    </location>
</feature>
<feature type="region of interest" description="Disordered" evidence="1">
    <location>
        <begin position="34"/>
        <end position="94"/>
    </location>
</feature>
<reference evidence="2 3" key="1">
    <citation type="journal article" date="2019" name="Int. J. Syst. Evol. Microbiol.">
        <title>The Global Catalogue of Microorganisms (GCM) 10K type strain sequencing project: providing services to taxonomists for standard genome sequencing and annotation.</title>
        <authorList>
            <consortium name="The Broad Institute Genomics Platform"/>
            <consortium name="The Broad Institute Genome Sequencing Center for Infectious Disease"/>
            <person name="Wu L."/>
            <person name="Ma J."/>
        </authorList>
    </citation>
    <scope>NUCLEOTIDE SEQUENCE [LARGE SCALE GENOMIC DNA]</scope>
    <source>
        <strain evidence="2 3">JCM 16001</strain>
    </source>
</reference>
<sequence length="94" mass="9584">MTDRWDAAGAGGTGEEDFGEDFFASLEAAPDADAFGALDGADGPDEFLYESEGDGSFETDAADDGADEGAADGDPEAPEEFDADDFPFDLGGEG</sequence>
<evidence type="ECO:0000256" key="1">
    <source>
        <dbReference type="SAM" id="MobiDB-lite"/>
    </source>
</evidence>
<protein>
    <submittedName>
        <fullName evidence="2">Uncharacterized protein</fullName>
    </submittedName>
</protein>
<dbReference type="RefSeq" id="WP_344485982.1">
    <property type="nucleotide sequence ID" value="NZ_BAAAQF010000006.1"/>
</dbReference>
<organism evidence="2 3">
    <name type="scientific">Glycomyces endophyticus</name>
    <dbReference type="NCBI Taxonomy" id="480996"/>
    <lineage>
        <taxon>Bacteria</taxon>
        <taxon>Bacillati</taxon>
        <taxon>Actinomycetota</taxon>
        <taxon>Actinomycetes</taxon>
        <taxon>Glycomycetales</taxon>
        <taxon>Glycomycetaceae</taxon>
        <taxon>Glycomyces</taxon>
    </lineage>
</organism>
<feature type="region of interest" description="Disordered" evidence="1">
    <location>
        <begin position="1"/>
        <end position="20"/>
    </location>
</feature>
<evidence type="ECO:0000313" key="2">
    <source>
        <dbReference type="EMBL" id="GAA1675294.1"/>
    </source>
</evidence>
<evidence type="ECO:0000313" key="3">
    <source>
        <dbReference type="Proteomes" id="UP001499851"/>
    </source>
</evidence>
<keyword evidence="3" id="KW-1185">Reference proteome</keyword>
<gene>
    <name evidence="2" type="ORF">GCM10009830_22380</name>
</gene>
<proteinExistence type="predicted"/>
<name>A0ABN2GQR0_9ACTN</name>